<dbReference type="EMBL" id="CP141615">
    <property type="protein sequence ID" value="WRP16049.1"/>
    <property type="molecule type" value="Genomic_DNA"/>
</dbReference>
<name>A0ABZ1BTI4_9FIRM</name>
<dbReference type="RefSeq" id="WP_324715322.1">
    <property type="nucleotide sequence ID" value="NZ_CP141615.1"/>
</dbReference>
<feature type="transmembrane region" description="Helical" evidence="7">
    <location>
        <begin position="138"/>
        <end position="158"/>
    </location>
</feature>
<dbReference type="InterPro" id="IPR000515">
    <property type="entry name" value="MetI-like"/>
</dbReference>
<evidence type="ECO:0000256" key="7">
    <source>
        <dbReference type="RuleBase" id="RU363032"/>
    </source>
</evidence>
<keyword evidence="10" id="KW-1185">Reference proteome</keyword>
<proteinExistence type="inferred from homology"/>
<evidence type="ECO:0000313" key="10">
    <source>
        <dbReference type="Proteomes" id="UP001332192"/>
    </source>
</evidence>
<accession>A0ABZ1BTI4</accession>
<evidence type="ECO:0000256" key="2">
    <source>
        <dbReference type="ARBA" id="ARBA00022448"/>
    </source>
</evidence>
<feature type="transmembrane region" description="Helical" evidence="7">
    <location>
        <begin position="72"/>
        <end position="96"/>
    </location>
</feature>
<feature type="transmembrane region" description="Helical" evidence="7">
    <location>
        <begin position="195"/>
        <end position="217"/>
    </location>
</feature>
<keyword evidence="5 7" id="KW-1133">Transmembrane helix</keyword>
<reference evidence="9 10" key="1">
    <citation type="journal article" date="2024" name="Front. Microbiol.">
        <title>Novel thermophilic genera Geochorda gen. nov. and Carboxydochorda gen. nov. from the deep terrestrial subsurface reveal the ecophysiological diversity in the class Limnochordia.</title>
        <authorList>
            <person name="Karnachuk O.V."/>
            <person name="Lukina A.P."/>
            <person name="Avakyan M.R."/>
            <person name="Kadnikov V.V."/>
            <person name="Begmatov S."/>
            <person name="Beletsky A.V."/>
            <person name="Vlasova K.G."/>
            <person name="Novikov A.A."/>
            <person name="Shcherbakova V.A."/>
            <person name="Mardanov A.V."/>
            <person name="Ravin N.V."/>
        </authorList>
    </citation>
    <scope>NUCLEOTIDE SEQUENCE [LARGE SCALE GENOMIC DNA]</scope>
    <source>
        <strain evidence="9 10">L945</strain>
    </source>
</reference>
<dbReference type="PANTHER" id="PTHR43744:SF12">
    <property type="entry name" value="ABC TRANSPORTER PERMEASE PROTEIN MG189-RELATED"/>
    <property type="match status" value="1"/>
</dbReference>
<protein>
    <submittedName>
        <fullName evidence="9">Carbohydrate ABC transporter permease</fullName>
    </submittedName>
</protein>
<evidence type="ECO:0000259" key="8">
    <source>
        <dbReference type="PROSITE" id="PS50928"/>
    </source>
</evidence>
<dbReference type="Pfam" id="PF00528">
    <property type="entry name" value="BPD_transp_1"/>
    <property type="match status" value="1"/>
</dbReference>
<evidence type="ECO:0000256" key="5">
    <source>
        <dbReference type="ARBA" id="ARBA00022989"/>
    </source>
</evidence>
<dbReference type="InterPro" id="IPR035906">
    <property type="entry name" value="MetI-like_sf"/>
</dbReference>
<organism evidence="9 10">
    <name type="scientific">Carboxydichorda subterranea</name>
    <dbReference type="NCBI Taxonomy" id="3109565"/>
    <lineage>
        <taxon>Bacteria</taxon>
        <taxon>Bacillati</taxon>
        <taxon>Bacillota</taxon>
        <taxon>Limnochordia</taxon>
        <taxon>Limnochordales</taxon>
        <taxon>Geochordaceae</taxon>
        <taxon>Carboxydichorda</taxon>
    </lineage>
</organism>
<evidence type="ECO:0000256" key="6">
    <source>
        <dbReference type="ARBA" id="ARBA00023136"/>
    </source>
</evidence>
<comment type="subcellular location">
    <subcellularLocation>
        <location evidence="1 7">Cell membrane</location>
        <topology evidence="1 7">Multi-pass membrane protein</topology>
    </subcellularLocation>
</comment>
<dbReference type="PANTHER" id="PTHR43744">
    <property type="entry name" value="ABC TRANSPORTER PERMEASE PROTEIN MG189-RELATED-RELATED"/>
    <property type="match status" value="1"/>
</dbReference>
<dbReference type="CDD" id="cd06261">
    <property type="entry name" value="TM_PBP2"/>
    <property type="match status" value="1"/>
</dbReference>
<comment type="similarity">
    <text evidence="7">Belongs to the binding-protein-dependent transport system permease family.</text>
</comment>
<evidence type="ECO:0000313" key="9">
    <source>
        <dbReference type="EMBL" id="WRP16049.1"/>
    </source>
</evidence>
<keyword evidence="2 7" id="KW-0813">Transport</keyword>
<evidence type="ECO:0000256" key="4">
    <source>
        <dbReference type="ARBA" id="ARBA00022692"/>
    </source>
</evidence>
<dbReference type="SUPFAM" id="SSF161098">
    <property type="entry name" value="MetI-like"/>
    <property type="match status" value="1"/>
</dbReference>
<evidence type="ECO:0000256" key="3">
    <source>
        <dbReference type="ARBA" id="ARBA00022475"/>
    </source>
</evidence>
<feature type="transmembrane region" description="Helical" evidence="7">
    <location>
        <begin position="12"/>
        <end position="34"/>
    </location>
</feature>
<feature type="domain" description="ABC transmembrane type-1" evidence="8">
    <location>
        <begin position="73"/>
        <end position="261"/>
    </location>
</feature>
<feature type="transmembrane region" description="Helical" evidence="7">
    <location>
        <begin position="237"/>
        <end position="260"/>
    </location>
</feature>
<dbReference type="Gene3D" id="1.10.3720.10">
    <property type="entry name" value="MetI-like"/>
    <property type="match status" value="1"/>
</dbReference>
<sequence>MRQRSVARAATTAGMHAALLAGAFFSALPFLWLLTTSLKPEKAVFSPPLLIPTRFEWMNYARAMQVAPFDRFFLNSAIMAVGITVTQTVFSGLAGYALARMHFPAKHLFFITVLAAMMIPQQVTLIPGFLIVSRLGWIDTYAALIVPRATSAFAVLLFRQSFLSIPVEIEEAARIDGAGTLTIIARVVAPLSRPVVAASAIFSFLFAWNDFLWPLVVTNSTRMQTVQVGLAMFSGRYGTFWTLLAAATVVALLPSVLAFLAGQRRFIEGIASSAVKG</sequence>
<feature type="transmembrane region" description="Helical" evidence="7">
    <location>
        <begin position="108"/>
        <end position="132"/>
    </location>
</feature>
<keyword evidence="3" id="KW-1003">Cell membrane</keyword>
<evidence type="ECO:0000256" key="1">
    <source>
        <dbReference type="ARBA" id="ARBA00004651"/>
    </source>
</evidence>
<keyword evidence="4 7" id="KW-0812">Transmembrane</keyword>
<dbReference type="Proteomes" id="UP001332192">
    <property type="component" value="Chromosome"/>
</dbReference>
<gene>
    <name evidence="9" type="ORF">U7230_07985</name>
</gene>
<keyword evidence="6 7" id="KW-0472">Membrane</keyword>
<dbReference type="PROSITE" id="PS50928">
    <property type="entry name" value="ABC_TM1"/>
    <property type="match status" value="1"/>
</dbReference>